<protein>
    <recommendedName>
        <fullName evidence="12">Needs CLA4 to survive protein 3</fullName>
    </recommendedName>
</protein>
<comment type="cofactor">
    <cofactor evidence="13">
        <name>Zn(2+)</name>
        <dbReference type="ChEBI" id="CHEBI:29105"/>
    </cofactor>
    <text evidence="13">Binds 1 zinc ion per subunit.</text>
</comment>
<dbReference type="eggNOG" id="KOG2017">
    <property type="taxonomic scope" value="Eukaryota"/>
</dbReference>
<dbReference type="FunFam" id="3.40.250.10:FF:000014">
    <property type="entry name" value="Adenylyltransferase and sulfurtransferase MOCS3"/>
    <property type="match status" value="1"/>
</dbReference>
<dbReference type="GeneID" id="18877560"/>
<evidence type="ECO:0000256" key="10">
    <source>
        <dbReference type="ARBA" id="ARBA00022840"/>
    </source>
</evidence>
<dbReference type="SUPFAM" id="SSF69572">
    <property type="entry name" value="Activating enzymes of the ubiquitin-like proteins"/>
    <property type="match status" value="1"/>
</dbReference>
<evidence type="ECO:0000256" key="12">
    <source>
        <dbReference type="ARBA" id="ARBA00075323"/>
    </source>
</evidence>
<dbReference type="UniPathway" id="UPA00988"/>
<dbReference type="InterPro" id="IPR000594">
    <property type="entry name" value="ThiF_NAD_FAD-bd"/>
</dbReference>
<dbReference type="HAMAP" id="MF_03049">
    <property type="entry name" value="MOCS3_Uba4"/>
    <property type="match status" value="1"/>
</dbReference>
<dbReference type="GO" id="GO:0005524">
    <property type="term" value="F:ATP binding"/>
    <property type="evidence" value="ECO:0007669"/>
    <property type="project" value="UniProtKB-KW"/>
</dbReference>
<dbReference type="SMART" id="SM00450">
    <property type="entry name" value="RHOD"/>
    <property type="match status" value="1"/>
</dbReference>
<dbReference type="Proteomes" id="UP000054196">
    <property type="component" value="Unassembled WGS sequence"/>
</dbReference>
<evidence type="ECO:0000256" key="8">
    <source>
        <dbReference type="ARBA" id="ARBA00022786"/>
    </source>
</evidence>
<feature type="active site" description="Cysteine persulfide intermediate; for sulfurtransferase activity" evidence="13">
    <location>
        <position position="340"/>
    </location>
</feature>
<dbReference type="RefSeq" id="XP_007387857.1">
    <property type="nucleotide sequence ID" value="XM_007387795.1"/>
</dbReference>
<dbReference type="AlphaFoldDB" id="R7S4W9"/>
<dbReference type="OMA" id="IPDVGMD"/>
<dbReference type="GO" id="GO:0032447">
    <property type="term" value="P:protein urmylation"/>
    <property type="evidence" value="ECO:0007669"/>
    <property type="project" value="TreeGrafter"/>
</dbReference>
<keyword evidence="3 13" id="KW-0808">Transferase</keyword>
<evidence type="ECO:0000259" key="14">
    <source>
        <dbReference type="PROSITE" id="PS50206"/>
    </source>
</evidence>
<feature type="domain" description="Rhodanese" evidence="14">
    <location>
        <begin position="289"/>
        <end position="381"/>
    </location>
</feature>
<feature type="binding site" evidence="13">
    <location>
        <position position="32"/>
    </location>
    <ligand>
        <name>ATP</name>
        <dbReference type="ChEBI" id="CHEBI:30616"/>
    </ligand>
</feature>
<feature type="binding site" evidence="13">
    <location>
        <position position="238"/>
    </location>
    <ligand>
        <name>Zn(2+)</name>
        <dbReference type="ChEBI" id="CHEBI:29105"/>
    </ligand>
</feature>
<reference evidence="16" key="1">
    <citation type="journal article" date="2012" name="Science">
        <title>The Paleozoic origin of enzymatic lignin decomposition reconstructed from 31 fungal genomes.</title>
        <authorList>
            <person name="Floudas D."/>
            <person name="Binder M."/>
            <person name="Riley R."/>
            <person name="Barry K."/>
            <person name="Blanchette R.A."/>
            <person name="Henrissat B."/>
            <person name="Martinez A.T."/>
            <person name="Otillar R."/>
            <person name="Spatafora J.W."/>
            <person name="Yadav J.S."/>
            <person name="Aerts A."/>
            <person name="Benoit I."/>
            <person name="Boyd A."/>
            <person name="Carlson A."/>
            <person name="Copeland A."/>
            <person name="Coutinho P.M."/>
            <person name="de Vries R.P."/>
            <person name="Ferreira P."/>
            <person name="Findley K."/>
            <person name="Foster B."/>
            <person name="Gaskell J."/>
            <person name="Glotzer D."/>
            <person name="Gorecki P."/>
            <person name="Heitman J."/>
            <person name="Hesse C."/>
            <person name="Hori C."/>
            <person name="Igarashi K."/>
            <person name="Jurgens J.A."/>
            <person name="Kallen N."/>
            <person name="Kersten P."/>
            <person name="Kohler A."/>
            <person name="Kuees U."/>
            <person name="Kumar T.K.A."/>
            <person name="Kuo A."/>
            <person name="LaButti K."/>
            <person name="Larrondo L.F."/>
            <person name="Lindquist E."/>
            <person name="Ling A."/>
            <person name="Lombard V."/>
            <person name="Lucas S."/>
            <person name="Lundell T."/>
            <person name="Martin R."/>
            <person name="McLaughlin D.J."/>
            <person name="Morgenstern I."/>
            <person name="Morin E."/>
            <person name="Murat C."/>
            <person name="Nagy L.G."/>
            <person name="Nolan M."/>
            <person name="Ohm R.A."/>
            <person name="Patyshakuliyeva A."/>
            <person name="Rokas A."/>
            <person name="Ruiz-Duenas F.J."/>
            <person name="Sabat G."/>
            <person name="Salamov A."/>
            <person name="Samejima M."/>
            <person name="Schmutz J."/>
            <person name="Slot J.C."/>
            <person name="St John F."/>
            <person name="Stenlid J."/>
            <person name="Sun H."/>
            <person name="Sun S."/>
            <person name="Syed K."/>
            <person name="Tsang A."/>
            <person name="Wiebenga A."/>
            <person name="Young D."/>
            <person name="Pisabarro A."/>
            <person name="Eastwood D.C."/>
            <person name="Martin F."/>
            <person name="Cullen D."/>
            <person name="Grigoriev I.V."/>
            <person name="Hibbett D.S."/>
        </authorList>
    </citation>
    <scope>NUCLEOTIDE SEQUENCE [LARGE SCALE GENOMIC DNA]</scope>
    <source>
        <strain evidence="16">HHB-11173 SS5</strain>
    </source>
</reference>
<dbReference type="GO" id="GO:0002143">
    <property type="term" value="P:tRNA wobble position uridine thiolation"/>
    <property type="evidence" value="ECO:0007669"/>
    <property type="project" value="InterPro"/>
</dbReference>
<keyword evidence="10 13" id="KW-0067">ATP-binding</keyword>
<evidence type="ECO:0000313" key="16">
    <source>
        <dbReference type="Proteomes" id="UP000054196"/>
    </source>
</evidence>
<dbReference type="PROSITE" id="PS50206">
    <property type="entry name" value="RHODANESE_3"/>
    <property type="match status" value="1"/>
</dbReference>
<comment type="subcellular location">
    <subcellularLocation>
        <location evidence="1">Cytoplasm</location>
        <location evidence="1">Cytosol</location>
    </subcellularLocation>
</comment>
<evidence type="ECO:0000256" key="1">
    <source>
        <dbReference type="ARBA" id="ARBA00004514"/>
    </source>
</evidence>
<feature type="active site" description="Glycyl thioester intermediate; for adenylyltransferase activity" evidence="13">
    <location>
        <position position="180"/>
    </location>
</feature>
<dbReference type="HOGENOM" id="CLU_013325_1_2_1"/>
<evidence type="ECO:0000256" key="2">
    <source>
        <dbReference type="ARBA" id="ARBA00022490"/>
    </source>
</evidence>
<feature type="binding site" evidence="13">
    <location>
        <position position="77"/>
    </location>
    <ligand>
        <name>ATP</name>
        <dbReference type="ChEBI" id="CHEBI:30616"/>
    </ligand>
</feature>
<dbReference type="EMBL" id="JH687552">
    <property type="protein sequence ID" value="EIN04934.1"/>
    <property type="molecule type" value="Genomic_DNA"/>
</dbReference>
<dbReference type="PANTHER" id="PTHR10953">
    <property type="entry name" value="UBIQUITIN-ACTIVATING ENZYME E1"/>
    <property type="match status" value="1"/>
</dbReference>
<feature type="binding site" evidence="13">
    <location>
        <position position="166"/>
    </location>
    <ligand>
        <name>Zn(2+)</name>
        <dbReference type="ChEBI" id="CHEBI:29105"/>
    </ligand>
</feature>
<dbReference type="Gene3D" id="3.40.250.10">
    <property type="entry name" value="Rhodanese-like domain"/>
    <property type="match status" value="1"/>
</dbReference>
<comment type="similarity">
    <text evidence="13">In the N-terminal section; belongs to the HesA/MoeB/ThiF family. UBA4 subfamily.</text>
</comment>
<dbReference type="GO" id="GO:0005829">
    <property type="term" value="C:cytosol"/>
    <property type="evidence" value="ECO:0007669"/>
    <property type="project" value="UniProtKB-SubCell"/>
</dbReference>
<dbReference type="InterPro" id="IPR036873">
    <property type="entry name" value="Rhodanese-like_dom_sf"/>
</dbReference>
<feature type="binding site" evidence="13">
    <location>
        <begin position="60"/>
        <end position="64"/>
    </location>
    <ligand>
        <name>ATP</name>
        <dbReference type="ChEBI" id="CHEBI:30616"/>
    </ligand>
</feature>
<feature type="binding site" evidence="13">
    <location>
        <position position="241"/>
    </location>
    <ligand>
        <name>Zn(2+)</name>
        <dbReference type="ChEBI" id="CHEBI:29105"/>
    </ligand>
</feature>
<dbReference type="GO" id="GO:0046872">
    <property type="term" value="F:metal ion binding"/>
    <property type="evidence" value="ECO:0007669"/>
    <property type="project" value="UniProtKB-KW"/>
</dbReference>
<evidence type="ECO:0000256" key="11">
    <source>
        <dbReference type="ARBA" id="ARBA00023268"/>
    </source>
</evidence>
<proteinExistence type="inferred from homology"/>
<evidence type="ECO:0000256" key="9">
    <source>
        <dbReference type="ARBA" id="ARBA00022833"/>
    </source>
</evidence>
<keyword evidence="7 13" id="KW-0547">Nucleotide-binding</keyword>
<keyword evidence="5" id="KW-0548">Nucleotidyltransferase</keyword>
<evidence type="ECO:0000256" key="5">
    <source>
        <dbReference type="ARBA" id="ARBA00022695"/>
    </source>
</evidence>
<sequence length="383" mass="40666">MRYGRQMIIPEFGLPGQVTLQRSSVAVVGAGGLGCPALQYLACAGVGTLGVFDGDIVELSNLQRQVLHTEARLGMNKAESAAKAIQQINSRIKVNVYPHHLISSDAASLLAAYDAILDCTDNAPTRYLLSDTAVRLRKPLVSGAAQMLEGQLCVYNLDNTGPCYRCLFPKPPPAQAMGSCEETGILGVVTGIIGSMQALETIKILTGRHDGKPVLLIYSALGSPPLRPIKLRSRSPSCIACGSFPSATPESDYVAFCGGPTPNWVSEGLNPGDAGSRITASELGEALRVKPDSTVIDVRPPTEFGICHLPGSTNIPLKDIARIGEAVENRSPKSPIFVVCRLGNDSQVAASKIKELCPDAVVKDVIGGLRSWSKEVDQTFPIY</sequence>
<keyword evidence="11 13" id="KW-0511">Multifunctional enzyme</keyword>
<dbReference type="InterPro" id="IPR045886">
    <property type="entry name" value="ThiF/MoeB/HesA"/>
</dbReference>
<dbReference type="InterPro" id="IPR035985">
    <property type="entry name" value="Ubiquitin-activating_enz"/>
</dbReference>
<dbReference type="FunFam" id="3.40.50.720:FF:000033">
    <property type="entry name" value="Adenylyltransferase and sulfurtransferase MOCS3"/>
    <property type="match status" value="1"/>
</dbReference>
<dbReference type="OrthoDB" id="10261062at2759"/>
<dbReference type="PANTHER" id="PTHR10953:SF102">
    <property type="entry name" value="ADENYLYLTRANSFERASE AND SULFURTRANSFERASE MOCS3"/>
    <property type="match status" value="1"/>
</dbReference>
<dbReference type="PROSITE" id="PS51257">
    <property type="entry name" value="PROKAR_LIPOPROTEIN"/>
    <property type="match status" value="1"/>
</dbReference>
<keyword evidence="8" id="KW-0833">Ubl conjugation pathway</keyword>
<comment type="pathway">
    <text evidence="13">tRNA modification; 5-methoxycarbonylmethyl-2-thiouridine-tRNA biosynthesis.</text>
</comment>
<dbReference type="CDD" id="cd00757">
    <property type="entry name" value="ThiF_MoeB_HesA_family"/>
    <property type="match status" value="1"/>
</dbReference>
<dbReference type="InterPro" id="IPR001763">
    <property type="entry name" value="Rhodanese-like_dom"/>
</dbReference>
<gene>
    <name evidence="13" type="primary">UBA4</name>
    <name evidence="15" type="ORF">PUNSTDRAFT_122623</name>
</gene>
<accession>R7S4W9</accession>
<organism evidence="15 16">
    <name type="scientific">Punctularia strigosozonata (strain HHB-11173)</name>
    <name type="common">White-rot fungus</name>
    <dbReference type="NCBI Taxonomy" id="741275"/>
    <lineage>
        <taxon>Eukaryota</taxon>
        <taxon>Fungi</taxon>
        <taxon>Dikarya</taxon>
        <taxon>Basidiomycota</taxon>
        <taxon>Agaricomycotina</taxon>
        <taxon>Agaricomycetes</taxon>
        <taxon>Corticiales</taxon>
        <taxon>Punctulariaceae</taxon>
        <taxon>Punctularia</taxon>
    </lineage>
</organism>
<keyword evidence="2 13" id="KW-0963">Cytoplasm</keyword>
<evidence type="ECO:0000256" key="6">
    <source>
        <dbReference type="ARBA" id="ARBA00022723"/>
    </source>
</evidence>
<keyword evidence="9 13" id="KW-0862">Zinc</keyword>
<evidence type="ECO:0000256" key="3">
    <source>
        <dbReference type="ARBA" id="ARBA00022679"/>
    </source>
</evidence>
<dbReference type="InterPro" id="IPR028885">
    <property type="entry name" value="MOCS3/Uba4"/>
</dbReference>
<dbReference type="GO" id="GO:0070566">
    <property type="term" value="F:adenylyltransferase activity"/>
    <property type="evidence" value="ECO:0007669"/>
    <property type="project" value="InterPro"/>
</dbReference>
<evidence type="ECO:0000256" key="13">
    <source>
        <dbReference type="HAMAP-Rule" id="MF_03049"/>
    </source>
</evidence>
<dbReference type="GO" id="GO:0004792">
    <property type="term" value="F:thiosulfate-cyanide sulfurtransferase activity"/>
    <property type="evidence" value="ECO:0007669"/>
    <property type="project" value="TreeGrafter"/>
</dbReference>
<feature type="binding site" evidence="13">
    <location>
        <position position="53"/>
    </location>
    <ligand>
        <name>ATP</name>
        <dbReference type="ChEBI" id="CHEBI:30616"/>
    </ligand>
</feature>
<evidence type="ECO:0000256" key="4">
    <source>
        <dbReference type="ARBA" id="ARBA00022694"/>
    </source>
</evidence>
<evidence type="ECO:0000256" key="7">
    <source>
        <dbReference type="ARBA" id="ARBA00022741"/>
    </source>
</evidence>
<feature type="binding site" evidence="13">
    <location>
        <position position="163"/>
    </location>
    <ligand>
        <name>Zn(2+)</name>
        <dbReference type="ChEBI" id="CHEBI:29105"/>
    </ligand>
</feature>
<feature type="binding site" evidence="13">
    <location>
        <begin position="121"/>
        <end position="122"/>
    </location>
    <ligand>
        <name>ATP</name>
        <dbReference type="ChEBI" id="CHEBI:30616"/>
    </ligand>
</feature>
<dbReference type="GO" id="GO:0042292">
    <property type="term" value="F:URM1 activating enzyme activity"/>
    <property type="evidence" value="ECO:0007669"/>
    <property type="project" value="TreeGrafter"/>
</dbReference>
<dbReference type="KEGG" id="psq:PUNSTDRAFT_122623"/>
<dbReference type="Pfam" id="PF00581">
    <property type="entry name" value="Rhodanese"/>
    <property type="match status" value="1"/>
</dbReference>
<keyword evidence="4 13" id="KW-0819">tRNA processing</keyword>
<keyword evidence="6 13" id="KW-0479">Metal-binding</keyword>
<keyword evidence="16" id="KW-1185">Reference proteome</keyword>
<dbReference type="Pfam" id="PF00899">
    <property type="entry name" value="ThiF"/>
    <property type="match status" value="1"/>
</dbReference>
<evidence type="ECO:0000313" key="15">
    <source>
        <dbReference type="EMBL" id="EIN04934.1"/>
    </source>
</evidence>
<dbReference type="Gene3D" id="3.40.50.720">
    <property type="entry name" value="NAD(P)-binding Rossmann-like Domain"/>
    <property type="match status" value="1"/>
</dbReference>
<name>R7S4W9_PUNST</name>